<evidence type="ECO:0000256" key="3">
    <source>
        <dbReference type="ARBA" id="ARBA00023125"/>
    </source>
</evidence>
<evidence type="ECO:0000259" key="7">
    <source>
        <dbReference type="PROSITE" id="PS51294"/>
    </source>
</evidence>
<dbReference type="NCBIfam" id="TIGR01557">
    <property type="entry name" value="myb_SHAQKYF"/>
    <property type="match status" value="1"/>
</dbReference>
<evidence type="ECO:0000256" key="5">
    <source>
        <dbReference type="ARBA" id="ARBA00023242"/>
    </source>
</evidence>
<dbReference type="GO" id="GO:0003700">
    <property type="term" value="F:DNA-binding transcription factor activity"/>
    <property type="evidence" value="ECO:0007669"/>
    <property type="project" value="InterPro"/>
</dbReference>
<feature type="region of interest" description="Disordered" evidence="6">
    <location>
        <begin position="44"/>
        <end position="93"/>
    </location>
</feature>
<name>A0AAV5C3W2_ELECO</name>
<evidence type="ECO:0000313" key="8">
    <source>
        <dbReference type="EMBL" id="GJM92590.1"/>
    </source>
</evidence>
<dbReference type="EMBL" id="BQKI01000004">
    <property type="protein sequence ID" value="GJM92590.1"/>
    <property type="molecule type" value="Genomic_DNA"/>
</dbReference>
<dbReference type="Gene3D" id="1.10.10.60">
    <property type="entry name" value="Homeodomain-like"/>
    <property type="match status" value="1"/>
</dbReference>
<dbReference type="AlphaFoldDB" id="A0AAV5C3W2"/>
<dbReference type="InterPro" id="IPR006447">
    <property type="entry name" value="Myb_dom_plants"/>
</dbReference>
<dbReference type="SUPFAM" id="SSF46689">
    <property type="entry name" value="Homeodomain-like"/>
    <property type="match status" value="1"/>
</dbReference>
<reference evidence="8" key="2">
    <citation type="submission" date="2021-12" db="EMBL/GenBank/DDBJ databases">
        <title>Resequencing data analysis of finger millet.</title>
        <authorList>
            <person name="Hatakeyama M."/>
            <person name="Aluri S."/>
            <person name="Balachadran M.T."/>
            <person name="Sivarajan S.R."/>
            <person name="Poveda L."/>
            <person name="Shimizu-Inatsugi R."/>
            <person name="Schlapbach R."/>
            <person name="Sreeman S.M."/>
            <person name="Shimizu K.K."/>
        </authorList>
    </citation>
    <scope>NUCLEOTIDE SEQUENCE</scope>
</reference>
<evidence type="ECO:0000256" key="6">
    <source>
        <dbReference type="SAM" id="MobiDB-lite"/>
    </source>
</evidence>
<keyword evidence="2" id="KW-0805">Transcription regulation</keyword>
<feature type="compositionally biased region" description="Acidic residues" evidence="6">
    <location>
        <begin position="56"/>
        <end position="76"/>
    </location>
</feature>
<evidence type="ECO:0000256" key="1">
    <source>
        <dbReference type="ARBA" id="ARBA00004123"/>
    </source>
</evidence>
<dbReference type="InterPro" id="IPR001005">
    <property type="entry name" value="SANT/Myb"/>
</dbReference>
<protein>
    <recommendedName>
        <fullName evidence="7">HTH myb-type domain-containing protein</fullName>
    </recommendedName>
</protein>
<keyword evidence="9" id="KW-1185">Reference proteome</keyword>
<comment type="caution">
    <text evidence="8">The sequence shown here is derived from an EMBL/GenBank/DDBJ whole genome shotgun (WGS) entry which is preliminary data.</text>
</comment>
<dbReference type="GO" id="GO:0003677">
    <property type="term" value="F:DNA binding"/>
    <property type="evidence" value="ECO:0007669"/>
    <property type="project" value="UniProtKB-KW"/>
</dbReference>
<feature type="compositionally biased region" description="Polar residues" evidence="6">
    <location>
        <begin position="167"/>
        <end position="184"/>
    </location>
</feature>
<dbReference type="InterPro" id="IPR017930">
    <property type="entry name" value="Myb_dom"/>
</dbReference>
<organism evidence="8 9">
    <name type="scientific">Eleusine coracana subsp. coracana</name>
    <dbReference type="NCBI Taxonomy" id="191504"/>
    <lineage>
        <taxon>Eukaryota</taxon>
        <taxon>Viridiplantae</taxon>
        <taxon>Streptophyta</taxon>
        <taxon>Embryophyta</taxon>
        <taxon>Tracheophyta</taxon>
        <taxon>Spermatophyta</taxon>
        <taxon>Magnoliopsida</taxon>
        <taxon>Liliopsida</taxon>
        <taxon>Poales</taxon>
        <taxon>Poaceae</taxon>
        <taxon>PACMAD clade</taxon>
        <taxon>Chloridoideae</taxon>
        <taxon>Cynodonteae</taxon>
        <taxon>Eleusininae</taxon>
        <taxon>Eleusine</taxon>
    </lineage>
</organism>
<dbReference type="PROSITE" id="PS51294">
    <property type="entry name" value="HTH_MYB"/>
    <property type="match status" value="1"/>
</dbReference>
<keyword evidence="5" id="KW-0539">Nucleus</keyword>
<feature type="region of interest" description="Disordered" evidence="6">
    <location>
        <begin position="156"/>
        <end position="184"/>
    </location>
</feature>
<keyword evidence="3" id="KW-0238">DNA-binding</keyword>
<dbReference type="PANTHER" id="PTHR31442">
    <property type="entry name" value="HOMEODOMAIN-LIKE SUPERFAMILY PROTEIN-RELATED"/>
    <property type="match status" value="1"/>
</dbReference>
<evidence type="ECO:0000256" key="2">
    <source>
        <dbReference type="ARBA" id="ARBA00023015"/>
    </source>
</evidence>
<dbReference type="InterPro" id="IPR009057">
    <property type="entry name" value="Homeodomain-like_sf"/>
</dbReference>
<sequence length="184" mass="19976">MGGCGRVLEWEAGLPTAAELTPLSHQLIPRALAAAFRIELAGASSDSPTSHLSFPCDDDDEDYEEEEEEEEEEGEPENAAPRGGGGGGKAGNKKARMVWTAELHRRFIDAVARLGDRAAVPKAIVQVMNVEGITREHVASHLQKYRVYLKRTRTTHGSVPPLMPTTHGFTFSPQPSSDTSSRRG</sequence>
<reference evidence="8" key="1">
    <citation type="journal article" date="2018" name="DNA Res.">
        <title>Multiple hybrid de novo genome assembly of finger millet, an orphan allotetraploid crop.</title>
        <authorList>
            <person name="Hatakeyama M."/>
            <person name="Aluri S."/>
            <person name="Balachadran M.T."/>
            <person name="Sivarajan S.R."/>
            <person name="Patrignani A."/>
            <person name="Gruter S."/>
            <person name="Poveda L."/>
            <person name="Shimizu-Inatsugi R."/>
            <person name="Baeten J."/>
            <person name="Francoijs K.J."/>
            <person name="Nataraja K.N."/>
            <person name="Reddy Y.A.N."/>
            <person name="Phadnis S."/>
            <person name="Ravikumar R.L."/>
            <person name="Schlapbach R."/>
            <person name="Sreeman S.M."/>
            <person name="Shimizu K.K."/>
        </authorList>
    </citation>
    <scope>NUCLEOTIDE SEQUENCE</scope>
</reference>
<gene>
    <name evidence="8" type="primary">ga09071</name>
    <name evidence="8" type="ORF">PR202_ga09071</name>
</gene>
<dbReference type="InterPro" id="IPR044841">
    <property type="entry name" value="LUX/BOA-like"/>
</dbReference>
<keyword evidence="4" id="KW-0804">Transcription</keyword>
<dbReference type="PANTHER" id="PTHR31442:SF19">
    <property type="entry name" value="OS01G0844900 PROTEIN"/>
    <property type="match status" value="1"/>
</dbReference>
<accession>A0AAV5C3W2</accession>
<dbReference type="Pfam" id="PF00249">
    <property type="entry name" value="Myb_DNA-binding"/>
    <property type="match status" value="1"/>
</dbReference>
<proteinExistence type="predicted"/>
<evidence type="ECO:0000313" key="9">
    <source>
        <dbReference type="Proteomes" id="UP001054889"/>
    </source>
</evidence>
<feature type="domain" description="HTH myb-type" evidence="7">
    <location>
        <begin position="91"/>
        <end position="150"/>
    </location>
</feature>
<evidence type="ECO:0000256" key="4">
    <source>
        <dbReference type="ARBA" id="ARBA00023163"/>
    </source>
</evidence>
<comment type="subcellular location">
    <subcellularLocation>
        <location evidence="1">Nucleus</location>
    </subcellularLocation>
</comment>
<dbReference type="Proteomes" id="UP001054889">
    <property type="component" value="Unassembled WGS sequence"/>
</dbReference>
<dbReference type="GO" id="GO:0005634">
    <property type="term" value="C:nucleus"/>
    <property type="evidence" value="ECO:0007669"/>
    <property type="project" value="UniProtKB-SubCell"/>
</dbReference>
<dbReference type="FunFam" id="1.10.10.60:FF:000007">
    <property type="entry name" value="Two-component response regulator"/>
    <property type="match status" value="1"/>
</dbReference>